<dbReference type="Pfam" id="PF10609">
    <property type="entry name" value="ParA"/>
    <property type="match status" value="1"/>
</dbReference>
<evidence type="ECO:0000256" key="2">
    <source>
        <dbReference type="ARBA" id="ARBA00022490"/>
    </source>
</evidence>
<dbReference type="HAMAP" id="MF_02040">
    <property type="entry name" value="Mrp_NBP35"/>
    <property type="match status" value="1"/>
</dbReference>
<keyword evidence="2 8" id="KW-0963">Cytoplasm</keyword>
<feature type="binding site" evidence="8">
    <location>
        <position position="27"/>
    </location>
    <ligand>
        <name>[4Fe-4S] cluster</name>
        <dbReference type="ChEBI" id="CHEBI:49883"/>
        <label>1</label>
    </ligand>
</feature>
<dbReference type="PANTHER" id="PTHR23264">
    <property type="entry name" value="NUCLEOTIDE-BINDING PROTEIN NBP35 YEAST -RELATED"/>
    <property type="match status" value="1"/>
</dbReference>
<sequence>MDNSAVPEACPGVESANAGKGSACAGCPNQQLCASGEAAKPDPAIQQIRQRLEGVKHKFLVLSGKGGVGKSTFSAQLAFALAGLDHQVGLLDIDICGPSQPKMMGVEGEQVTQSSLGWQPVYPLDNLGVISIGFLLSNTAEAVIWRGPKKNGMIKQFLKDVYWGDGLDYLVVDCPPGTSDEHLSVTSYLSASKVDGAVIVTTPQEMSLLDVRKEINFCRKVGVPVLGVVENMSGFVCAKCGTETLIFHPSSGGAEKMCQEMDVPFLGRIPLDKELMECCEKGTPYLAGIHSHEDEGELAEQIQNEGVCRKAMRSVVQGMVDGLGAA</sequence>
<evidence type="ECO:0000313" key="9">
    <source>
        <dbReference type="EMBL" id="CAD8976543.1"/>
    </source>
</evidence>
<dbReference type="EMBL" id="HBFX01045838">
    <property type="protein sequence ID" value="CAD8976543.1"/>
    <property type="molecule type" value="Transcribed_RNA"/>
</dbReference>
<feature type="binding site" evidence="8">
    <location>
        <position position="237"/>
    </location>
    <ligand>
        <name>[4Fe-4S] cluster</name>
        <dbReference type="ChEBI" id="CHEBI:49883"/>
        <label>2</label>
        <note>ligand shared with heterodimeric partner</note>
    </ligand>
</feature>
<feature type="binding site" evidence="8">
    <location>
        <begin position="64"/>
        <end position="71"/>
    </location>
    <ligand>
        <name>ATP</name>
        <dbReference type="ChEBI" id="CHEBI:30616"/>
    </ligand>
</feature>
<gene>
    <name evidence="9" type="ORF">HAND00432_LOCUS27549</name>
</gene>
<comment type="similarity">
    <text evidence="8">Belongs to the Mrp/NBP35 ATP-binding proteins family. NUBP1/NBP35 subfamily.</text>
</comment>
<dbReference type="InterPro" id="IPR027417">
    <property type="entry name" value="P-loop_NTPase"/>
</dbReference>
<protein>
    <recommendedName>
        <fullName evidence="8">Cytosolic Fe-S cluster assembly factor NUBP1 homolog</fullName>
    </recommendedName>
</protein>
<accession>A0A6U2ACV0</accession>
<dbReference type="GO" id="GO:0051539">
    <property type="term" value="F:4 iron, 4 sulfur cluster binding"/>
    <property type="evidence" value="ECO:0007669"/>
    <property type="project" value="UniProtKB-UniRule"/>
</dbReference>
<dbReference type="PANTHER" id="PTHR23264:SF19">
    <property type="entry name" value="CYTOSOLIC FE-S CLUSTER ASSEMBLY FACTOR NUBP2"/>
    <property type="match status" value="1"/>
</dbReference>
<evidence type="ECO:0000256" key="6">
    <source>
        <dbReference type="ARBA" id="ARBA00023004"/>
    </source>
</evidence>
<keyword evidence="7 8" id="KW-0411">Iron-sulfur</keyword>
<dbReference type="InterPro" id="IPR033756">
    <property type="entry name" value="YlxH/NBP35"/>
</dbReference>
<evidence type="ECO:0000256" key="4">
    <source>
        <dbReference type="ARBA" id="ARBA00022741"/>
    </source>
</evidence>
<evidence type="ECO:0000256" key="1">
    <source>
        <dbReference type="ARBA" id="ARBA00022485"/>
    </source>
</evidence>
<dbReference type="InterPro" id="IPR019591">
    <property type="entry name" value="Mrp/NBP35_ATP-bd"/>
</dbReference>
<feature type="binding site" evidence="8">
    <location>
        <position position="24"/>
    </location>
    <ligand>
        <name>[4Fe-4S] cluster</name>
        <dbReference type="ChEBI" id="CHEBI:49883"/>
        <label>1</label>
    </ligand>
</feature>
<dbReference type="GO" id="GO:0005524">
    <property type="term" value="F:ATP binding"/>
    <property type="evidence" value="ECO:0007669"/>
    <property type="project" value="UniProtKB-KW"/>
</dbReference>
<evidence type="ECO:0000256" key="7">
    <source>
        <dbReference type="ARBA" id="ARBA00023014"/>
    </source>
</evidence>
<dbReference type="GO" id="GO:0140663">
    <property type="term" value="F:ATP-dependent FeS chaperone activity"/>
    <property type="evidence" value="ECO:0007669"/>
    <property type="project" value="InterPro"/>
</dbReference>
<organism evidence="9">
    <name type="scientific">Hemiselmis andersenii</name>
    <name type="common">Cryptophyte alga</name>
    <dbReference type="NCBI Taxonomy" id="464988"/>
    <lineage>
        <taxon>Eukaryota</taxon>
        <taxon>Cryptophyceae</taxon>
        <taxon>Cryptomonadales</taxon>
        <taxon>Hemiselmidaceae</taxon>
        <taxon>Hemiselmis</taxon>
    </lineage>
</organism>
<keyword evidence="6 8" id="KW-0408">Iron</keyword>
<proteinExistence type="inferred from homology"/>
<dbReference type="InterPro" id="IPR028601">
    <property type="entry name" value="NUBP1/Nbp35"/>
</dbReference>
<keyword evidence="3 8" id="KW-0479">Metal-binding</keyword>
<keyword evidence="1 8" id="KW-0004">4Fe-4S</keyword>
<dbReference type="GO" id="GO:0016226">
    <property type="term" value="P:iron-sulfur cluster assembly"/>
    <property type="evidence" value="ECO:0007669"/>
    <property type="project" value="UniProtKB-UniRule"/>
</dbReference>
<feature type="binding site" evidence="8">
    <location>
        <position position="33"/>
    </location>
    <ligand>
        <name>[4Fe-4S] cluster</name>
        <dbReference type="ChEBI" id="CHEBI:49883"/>
        <label>1</label>
    </ligand>
</feature>
<keyword evidence="4 8" id="KW-0547">Nucleotide-binding</keyword>
<dbReference type="FunFam" id="3.40.50.300:FF:001119">
    <property type="entry name" value="Iron-sulfur cluster carrier protein"/>
    <property type="match status" value="1"/>
</dbReference>
<dbReference type="CDD" id="cd02037">
    <property type="entry name" value="Mrp_NBP35"/>
    <property type="match status" value="1"/>
</dbReference>
<dbReference type="Gene3D" id="3.40.50.300">
    <property type="entry name" value="P-loop containing nucleotide triphosphate hydrolases"/>
    <property type="match status" value="1"/>
</dbReference>
<comment type="subcellular location">
    <subcellularLocation>
        <location evidence="8">Cytoplasm</location>
    </subcellularLocation>
</comment>
<feature type="binding site" evidence="8">
    <location>
        <position position="10"/>
    </location>
    <ligand>
        <name>[4Fe-4S] cluster</name>
        <dbReference type="ChEBI" id="CHEBI:49883"/>
        <label>1</label>
    </ligand>
</feature>
<dbReference type="GO" id="GO:0005829">
    <property type="term" value="C:cytosol"/>
    <property type="evidence" value="ECO:0007669"/>
    <property type="project" value="TreeGrafter"/>
</dbReference>
<dbReference type="AlphaFoldDB" id="A0A6U2ACV0"/>
<feature type="binding site" evidence="8">
    <location>
        <position position="240"/>
    </location>
    <ligand>
        <name>[4Fe-4S] cluster</name>
        <dbReference type="ChEBI" id="CHEBI:49883"/>
        <label>2</label>
        <note>ligand shared with heterodimeric partner</note>
    </ligand>
</feature>
<keyword evidence="5 8" id="KW-0067">ATP-binding</keyword>
<comment type="subunit">
    <text evidence="8">Heterotetramer of 2 NUBP1 and 2 NUBP2 chains.</text>
</comment>
<evidence type="ECO:0000256" key="5">
    <source>
        <dbReference type="ARBA" id="ARBA00022840"/>
    </source>
</evidence>
<comment type="function">
    <text evidence="8">Component of the cytosolic iron-sulfur (Fe/S) protein assembly (CIA) machinery. Required for maturation of extramitochondrial Fe-S proteins. The NUBP1-NUBP2 heterotetramer forms a Fe-S scaffold complex, mediating the de novo assembly of an Fe-S cluster and its transfer to target apoproteins.</text>
</comment>
<name>A0A6U2ACV0_HEMAN</name>
<reference evidence="9" key="1">
    <citation type="submission" date="2021-01" db="EMBL/GenBank/DDBJ databases">
        <authorList>
            <person name="Corre E."/>
            <person name="Pelletier E."/>
            <person name="Niang G."/>
            <person name="Scheremetjew M."/>
            <person name="Finn R."/>
            <person name="Kale V."/>
            <person name="Holt S."/>
            <person name="Cochrane G."/>
            <person name="Meng A."/>
            <person name="Brown T."/>
            <person name="Cohen L."/>
        </authorList>
    </citation>
    <scope>NUCLEOTIDE SEQUENCE</scope>
    <source>
        <strain evidence="9">CCMP644</strain>
    </source>
</reference>
<evidence type="ECO:0000256" key="3">
    <source>
        <dbReference type="ARBA" id="ARBA00022723"/>
    </source>
</evidence>
<evidence type="ECO:0000256" key="8">
    <source>
        <dbReference type="HAMAP-Rule" id="MF_03038"/>
    </source>
</evidence>
<comment type="cofactor">
    <cofactor evidence="8">
        <name>[4Fe-4S] cluster</name>
        <dbReference type="ChEBI" id="CHEBI:49883"/>
    </cofactor>
    <text evidence="8">Binds 4 [4Fe-4S] clusters per heterotetramer. Contains two stable clusters in the N-termini of NUBP1 and two labile, bridging clusters between subunits of the NUBP1-NUBP2 heterotetramer.</text>
</comment>
<dbReference type="HAMAP" id="MF_03038">
    <property type="entry name" value="NUBP1"/>
    <property type="match status" value="1"/>
</dbReference>
<dbReference type="SUPFAM" id="SSF52540">
    <property type="entry name" value="P-loop containing nucleoside triphosphate hydrolases"/>
    <property type="match status" value="1"/>
</dbReference>
<dbReference type="GO" id="GO:0046872">
    <property type="term" value="F:metal ion binding"/>
    <property type="evidence" value="ECO:0007669"/>
    <property type="project" value="UniProtKB-KW"/>
</dbReference>